<name>A0A1H0JVS7_STREI</name>
<feature type="domain" description="Abortive phage infection protein C-terminal" evidence="1">
    <location>
        <begin position="234"/>
        <end position="508"/>
    </location>
</feature>
<dbReference type="RefSeq" id="WP_074481455.1">
    <property type="nucleotide sequence ID" value="NZ_FNJK01000001.1"/>
</dbReference>
<accession>A0A1H0JVS7</accession>
<dbReference type="Proteomes" id="UP000183816">
    <property type="component" value="Unassembled WGS sequence"/>
</dbReference>
<evidence type="ECO:0000313" key="2">
    <source>
        <dbReference type="EMBL" id="SDO47511.1"/>
    </source>
</evidence>
<dbReference type="OrthoDB" id="9806213at2"/>
<dbReference type="EMBL" id="FNJK01000001">
    <property type="protein sequence ID" value="SDO47511.1"/>
    <property type="molecule type" value="Genomic_DNA"/>
</dbReference>
<evidence type="ECO:0000313" key="3">
    <source>
        <dbReference type="Proteomes" id="UP000183816"/>
    </source>
</evidence>
<dbReference type="Pfam" id="PF10592">
    <property type="entry name" value="AIPR"/>
    <property type="match status" value="1"/>
</dbReference>
<proteinExistence type="predicted"/>
<organism evidence="2 3">
    <name type="scientific">Streptococcus equinus</name>
    <name type="common">Streptococcus bovis</name>
    <dbReference type="NCBI Taxonomy" id="1335"/>
    <lineage>
        <taxon>Bacteria</taxon>
        <taxon>Bacillati</taxon>
        <taxon>Bacillota</taxon>
        <taxon>Bacilli</taxon>
        <taxon>Lactobacillales</taxon>
        <taxon>Streptococcaceae</taxon>
        <taxon>Streptococcus</taxon>
    </lineage>
</organism>
<sequence length="595" mass="68703">MSAILDNEIQKIIKLSEQFGNKLSKEKAFDFLICSLFCYNSIDYQKNWYNIINQNITDGVSDGGIDFIYYDDENSKVIIGQNKYSNKISVNDAVAEIEKLDSTIQNFYKMQTSNYSTSLKQKVLEVLDRLTDDNEGNIDYIFTSLSSFNTSKVISRVEGRAQYSDLIFNDLTDIEKTINDLKTELKVVPEYKFKIDTPKNYLHYQSNSTEGIIVNVSAGSLKEAFDRYESNGLFNLNIRRYIKSKNVDEAIKTTIKKDRDDFWFKNNGLTIACSDYNLDGNTVNVYDFSIVNGGQTTTLIAKNYESDDLDFYVMCKIIKSNEKLDENNSMSFYNEIAEATNSQKPIQPRDLKSNSPEMIKLKQLLLDRDFFLEIKRGITAPRKYSDKKIKNDDLAQLYFSFVLQRPGTARSNKASLFANNAHYRKVFLQKYDKEPNRIDFLVDLIDLSKRVDKIIQNFKNGTDDRMTADEVNILSNGKLAIFALFGFIYSLTNKDIETSAHSNISDNFEFGSFISNYHEDDIDKLITDLVLELTQAITDYYKTEFDAGKVTSISNFLKTDKKYSETILDRYVAHLKQRKNEEELISYYGNLFKRN</sequence>
<dbReference type="AlphaFoldDB" id="A0A1H0JVS7"/>
<protein>
    <submittedName>
        <fullName evidence="2">AIPR protein</fullName>
    </submittedName>
</protein>
<evidence type="ECO:0000259" key="1">
    <source>
        <dbReference type="Pfam" id="PF10592"/>
    </source>
</evidence>
<dbReference type="InterPro" id="IPR018891">
    <property type="entry name" value="AIPR_C"/>
</dbReference>
<reference evidence="2 3" key="1">
    <citation type="submission" date="2016-10" db="EMBL/GenBank/DDBJ databases">
        <authorList>
            <person name="de Groot N.N."/>
        </authorList>
    </citation>
    <scope>NUCLEOTIDE SEQUENCE [LARGE SCALE GENOMIC DNA]</scope>
    <source>
        <strain evidence="2 3">Sb04</strain>
    </source>
</reference>
<gene>
    <name evidence="2" type="ORF">SAMN05216347_101155</name>
</gene>